<evidence type="ECO:0000256" key="7">
    <source>
        <dbReference type="ARBA" id="ARBA00023136"/>
    </source>
</evidence>
<accession>A0A8B9K377</accession>
<evidence type="ECO:0000256" key="2">
    <source>
        <dbReference type="ARBA" id="ARBA00022475"/>
    </source>
</evidence>
<dbReference type="Gene3D" id="1.10.238.10">
    <property type="entry name" value="EF-hand"/>
    <property type="match status" value="2"/>
</dbReference>
<dbReference type="CDD" id="cd00201">
    <property type="entry name" value="WW"/>
    <property type="match status" value="1"/>
</dbReference>
<keyword evidence="2" id="KW-1003">Cell membrane</keyword>
<protein>
    <recommendedName>
        <fullName evidence="10">Dystrophin</fullName>
    </recommendedName>
</protein>
<dbReference type="SMART" id="SM00291">
    <property type="entry name" value="ZnF_ZZ"/>
    <property type="match status" value="1"/>
</dbReference>
<dbReference type="FunFam" id="3.30.60.90:FF:000001">
    <property type="entry name" value="Dystrophin isoform 2"/>
    <property type="match status" value="1"/>
</dbReference>
<evidence type="ECO:0000256" key="6">
    <source>
        <dbReference type="ARBA" id="ARBA00023018"/>
    </source>
</evidence>
<reference evidence="15" key="1">
    <citation type="submission" date="2025-08" db="UniProtKB">
        <authorList>
            <consortium name="Ensembl"/>
        </authorList>
    </citation>
    <scope>IDENTIFICATION</scope>
</reference>
<evidence type="ECO:0000256" key="10">
    <source>
        <dbReference type="ARBA" id="ARBA00040142"/>
    </source>
</evidence>
<dbReference type="InterPro" id="IPR015154">
    <property type="entry name" value="EF-hand_dom_typ2"/>
</dbReference>
<feature type="coiled-coil region" evidence="12">
    <location>
        <begin position="710"/>
        <end position="744"/>
    </location>
</feature>
<name>A0A8B9K377_ASTMX</name>
<dbReference type="GO" id="GO:0008270">
    <property type="term" value="F:zinc ion binding"/>
    <property type="evidence" value="ECO:0007669"/>
    <property type="project" value="UniProtKB-KW"/>
</dbReference>
<evidence type="ECO:0000256" key="13">
    <source>
        <dbReference type="SAM" id="MobiDB-lite"/>
    </source>
</evidence>
<evidence type="ECO:0000313" key="16">
    <source>
        <dbReference type="Proteomes" id="UP000694621"/>
    </source>
</evidence>
<dbReference type="SUPFAM" id="SSF46966">
    <property type="entry name" value="Spectrin repeat"/>
    <property type="match status" value="2"/>
</dbReference>
<evidence type="ECO:0000256" key="8">
    <source>
        <dbReference type="ARBA" id="ARBA00023257"/>
    </source>
</evidence>
<dbReference type="GO" id="GO:0048666">
    <property type="term" value="P:neuron development"/>
    <property type="evidence" value="ECO:0007669"/>
    <property type="project" value="TreeGrafter"/>
</dbReference>
<dbReference type="InterPro" id="IPR015153">
    <property type="entry name" value="EF-hand_dom_typ1"/>
</dbReference>
<dbReference type="InterPro" id="IPR000433">
    <property type="entry name" value="Znf_ZZ"/>
</dbReference>
<evidence type="ECO:0000256" key="1">
    <source>
        <dbReference type="ARBA" id="ARBA00004278"/>
    </source>
</evidence>
<dbReference type="GO" id="GO:0055001">
    <property type="term" value="P:muscle cell development"/>
    <property type="evidence" value="ECO:0007669"/>
    <property type="project" value="TreeGrafter"/>
</dbReference>
<dbReference type="Gene3D" id="1.20.58.60">
    <property type="match status" value="2"/>
</dbReference>
<dbReference type="GO" id="GO:0099536">
    <property type="term" value="P:synaptic signaling"/>
    <property type="evidence" value="ECO:0007669"/>
    <property type="project" value="TreeGrafter"/>
</dbReference>
<evidence type="ECO:0000256" key="5">
    <source>
        <dbReference type="ARBA" id="ARBA00022833"/>
    </source>
</evidence>
<comment type="subcellular location">
    <subcellularLocation>
        <location evidence="1">Cell membrane</location>
        <location evidence="1">Sarcolemma</location>
        <topology evidence="1">Peripheral membrane protein</topology>
        <orientation evidence="1">Cytoplasmic side</orientation>
    </subcellularLocation>
    <subcellularLocation>
        <location evidence="9">Postsynaptic cell membrane</location>
    </subcellularLocation>
</comment>
<dbReference type="FunFam" id="1.10.238.10:FF:000023">
    <property type="entry name" value="dystrophin isoform X1"/>
    <property type="match status" value="1"/>
</dbReference>
<keyword evidence="6" id="KW-0770">Synapse</keyword>
<evidence type="ECO:0000256" key="3">
    <source>
        <dbReference type="ARBA" id="ARBA00022723"/>
    </source>
</evidence>
<keyword evidence="3" id="KW-0479">Metal-binding</keyword>
<feature type="coiled-coil region" evidence="12">
    <location>
        <begin position="105"/>
        <end position="142"/>
    </location>
</feature>
<dbReference type="InterPro" id="IPR043145">
    <property type="entry name" value="Znf_ZZ_sf"/>
</dbReference>
<dbReference type="PROSITE" id="PS01357">
    <property type="entry name" value="ZF_ZZ_1"/>
    <property type="match status" value="1"/>
</dbReference>
<dbReference type="AlphaFoldDB" id="A0A8B9K377"/>
<dbReference type="Pfam" id="PF09068">
    <property type="entry name" value="EF-hand_2"/>
    <property type="match status" value="1"/>
</dbReference>
<keyword evidence="8" id="KW-0628">Postsynaptic cell membrane</keyword>
<dbReference type="GO" id="GO:0090257">
    <property type="term" value="P:regulation of muscle system process"/>
    <property type="evidence" value="ECO:0007669"/>
    <property type="project" value="TreeGrafter"/>
</dbReference>
<dbReference type="SUPFAM" id="SSF47473">
    <property type="entry name" value="EF-hand"/>
    <property type="match status" value="2"/>
</dbReference>
<proteinExistence type="predicted"/>
<feature type="coiled-coil region" evidence="12">
    <location>
        <begin position="644"/>
        <end position="671"/>
    </location>
</feature>
<evidence type="ECO:0000313" key="15">
    <source>
        <dbReference type="Ensembl" id="ENSAMXP00005030708.1"/>
    </source>
</evidence>
<dbReference type="InterPro" id="IPR018159">
    <property type="entry name" value="Spectrin/alpha-actinin"/>
</dbReference>
<dbReference type="PANTHER" id="PTHR12268">
    <property type="entry name" value="E3 UBIQUITIN-PROTEIN LIGASE KCMF1"/>
    <property type="match status" value="1"/>
</dbReference>
<dbReference type="InterPro" id="IPR050774">
    <property type="entry name" value="KCMF1/Dystrophin"/>
</dbReference>
<keyword evidence="7" id="KW-0472">Membrane</keyword>
<dbReference type="Pfam" id="PF00569">
    <property type="entry name" value="ZZ"/>
    <property type="match status" value="1"/>
</dbReference>
<dbReference type="CDD" id="cd02334">
    <property type="entry name" value="ZZ_dystrophin"/>
    <property type="match status" value="1"/>
</dbReference>
<organism evidence="15 16">
    <name type="scientific">Astyanax mexicanus</name>
    <name type="common">Blind cave fish</name>
    <name type="synonym">Astyanax fasciatus mexicanus</name>
    <dbReference type="NCBI Taxonomy" id="7994"/>
    <lineage>
        <taxon>Eukaryota</taxon>
        <taxon>Metazoa</taxon>
        <taxon>Chordata</taxon>
        <taxon>Craniata</taxon>
        <taxon>Vertebrata</taxon>
        <taxon>Euteleostomi</taxon>
        <taxon>Actinopterygii</taxon>
        <taxon>Neopterygii</taxon>
        <taxon>Teleostei</taxon>
        <taxon>Ostariophysi</taxon>
        <taxon>Characiformes</taxon>
        <taxon>Characoidei</taxon>
        <taxon>Acestrorhamphidae</taxon>
        <taxon>Acestrorhamphinae</taxon>
        <taxon>Astyanax</taxon>
    </lineage>
</organism>
<dbReference type="Proteomes" id="UP000694621">
    <property type="component" value="Unplaced"/>
</dbReference>
<dbReference type="FunFam" id="1.20.58.60:FF:000056">
    <property type="entry name" value="utrophin isoform X1"/>
    <property type="match status" value="1"/>
</dbReference>
<sequence>MSLQELLHWLQFKKEELDQQKPVGGDVATVHQQLITHKAFRRELSTKEPSISGALESVKSFLKEMPSEEAKQRPGQRGIVQNVERILRKEAEDVTTQWRELGIAAVDWQQQLELALERLMELQDAQDQLDFKLQQAEMIKDSWDPVGDILIDNLSKQMDTVKAFQEEIAPIQEYVNQVNTLASTFRSPGIQLSHDNLNRIDDLNTRWRLLQISIEGYLTHLTEAHRDLGPHSQNFLQGIDQCLWGKIYFFATDTQTTCWDHPKMAELYQSLADLNNVRFSAYRTAMKLRRLQKALCLDLLGMSAACEAFEVHNLKQNEQFIDIMQMINCLTNIYDRLEQQHSSLVNVPLCVDMCLNWLLNVYDTGRTGKIRTLSFKTGIISLCKAHLEDKYRFLFRQVASATGFCDQRRLGLLLHDSIQIPRQLGEVASFGGSNIEPSVRSCFQFANNKPELEASVFLDWMRLEPQSMVWLPVLHRVAAAETAKHQAKCNICKECPIIGFRYRSLKHFNYDICQSCFFSGRVAKGHKMQYPMVEYCTPTTSGEDVRDFAKVLKNKFRTKRYFAKHPRMGYLPVQTILEGDNMETPASSPQLSHDDTHSRIEHYASRDDEHLLIQHYCQSLNQGSPLSQPQSPAQILISMEGEEKGELERVLGDLEQENRKLQAEYDRLKKAHDHKGLSPLPSPPQMLPVSPQSPRDAELIAEAKLLRQHKGRLEARMQILEDHNKQLESQLKRLRQLLEQVGGAFHLDHPI</sequence>
<dbReference type="SMART" id="SM00150">
    <property type="entry name" value="SPEC"/>
    <property type="match status" value="2"/>
</dbReference>
<dbReference type="FunFam" id="1.10.238.10:FF:000008">
    <property type="entry name" value="Dystrophin isoform 2"/>
    <property type="match status" value="1"/>
</dbReference>
<dbReference type="SUPFAM" id="SSF57850">
    <property type="entry name" value="RING/U-box"/>
    <property type="match status" value="1"/>
</dbReference>
<evidence type="ECO:0000256" key="12">
    <source>
        <dbReference type="SAM" id="Coils"/>
    </source>
</evidence>
<keyword evidence="4 11" id="KW-0863">Zinc-finger</keyword>
<dbReference type="InterPro" id="IPR002017">
    <property type="entry name" value="Spectrin_repeat"/>
</dbReference>
<evidence type="ECO:0000259" key="14">
    <source>
        <dbReference type="PROSITE" id="PS50135"/>
    </source>
</evidence>
<dbReference type="Pfam" id="PF00435">
    <property type="entry name" value="Spectrin"/>
    <property type="match status" value="2"/>
</dbReference>
<dbReference type="CDD" id="cd00176">
    <property type="entry name" value="SPEC"/>
    <property type="match status" value="1"/>
</dbReference>
<keyword evidence="5" id="KW-0862">Zinc</keyword>
<evidence type="ECO:0000256" key="11">
    <source>
        <dbReference type="PROSITE-ProRule" id="PRU00228"/>
    </source>
</evidence>
<dbReference type="Gene3D" id="3.30.60.90">
    <property type="match status" value="1"/>
</dbReference>
<dbReference type="PROSITE" id="PS50135">
    <property type="entry name" value="ZF_ZZ_2"/>
    <property type="match status" value="1"/>
</dbReference>
<dbReference type="InterPro" id="IPR001202">
    <property type="entry name" value="WW_dom"/>
</dbReference>
<evidence type="ECO:0000256" key="4">
    <source>
        <dbReference type="ARBA" id="ARBA00022771"/>
    </source>
</evidence>
<dbReference type="Pfam" id="PF09069">
    <property type="entry name" value="EF-hand_3"/>
    <property type="match status" value="1"/>
</dbReference>
<dbReference type="PANTHER" id="PTHR12268:SF25">
    <property type="entry name" value="DYSTROPHIN"/>
    <property type="match status" value="1"/>
</dbReference>
<dbReference type="GO" id="GO:0042383">
    <property type="term" value="C:sarcolemma"/>
    <property type="evidence" value="ECO:0007669"/>
    <property type="project" value="TreeGrafter"/>
</dbReference>
<keyword evidence="12" id="KW-0175">Coiled coil</keyword>
<dbReference type="GO" id="GO:0007519">
    <property type="term" value="P:skeletal muscle tissue development"/>
    <property type="evidence" value="ECO:0007669"/>
    <property type="project" value="TreeGrafter"/>
</dbReference>
<dbReference type="InterPro" id="IPR011992">
    <property type="entry name" value="EF-hand-dom_pair"/>
</dbReference>
<evidence type="ECO:0000256" key="9">
    <source>
        <dbReference type="ARBA" id="ARBA00034100"/>
    </source>
</evidence>
<feature type="domain" description="ZZ-type" evidence="14">
    <location>
        <begin position="484"/>
        <end position="540"/>
    </location>
</feature>
<dbReference type="Ensembl" id="ENSAMXT00005033608.1">
    <property type="protein sequence ID" value="ENSAMXP00005030708.1"/>
    <property type="gene ID" value="ENSAMXG00005012699.1"/>
</dbReference>
<feature type="region of interest" description="Disordered" evidence="13">
    <location>
        <begin position="673"/>
        <end position="694"/>
    </location>
</feature>
<dbReference type="GO" id="GO:0045202">
    <property type="term" value="C:synapse"/>
    <property type="evidence" value="ECO:0007669"/>
    <property type="project" value="GOC"/>
</dbReference>